<keyword evidence="1" id="KW-0145">Chemotaxis</keyword>
<evidence type="ECO:0000256" key="2">
    <source>
        <dbReference type="ARBA" id="ARBA00029447"/>
    </source>
</evidence>
<dbReference type="GO" id="GO:0004888">
    <property type="term" value="F:transmembrane signaling receptor activity"/>
    <property type="evidence" value="ECO:0007669"/>
    <property type="project" value="TreeGrafter"/>
</dbReference>
<protein>
    <submittedName>
        <fullName evidence="5">Methyl-accepting chemotaxis protein (MCP) signalling domain-containing protein</fullName>
    </submittedName>
</protein>
<accession>A0A1W1Z047</accession>
<dbReference type="GO" id="GO:0006935">
    <property type="term" value="P:chemotaxis"/>
    <property type="evidence" value="ECO:0007669"/>
    <property type="project" value="UniProtKB-KW"/>
</dbReference>
<dbReference type="InterPro" id="IPR029151">
    <property type="entry name" value="Sensor-like_sf"/>
</dbReference>
<dbReference type="OrthoDB" id="9807021at2"/>
<dbReference type="Gene3D" id="1.10.287.950">
    <property type="entry name" value="Methyl-accepting chemotaxis protein"/>
    <property type="match status" value="1"/>
</dbReference>
<dbReference type="SMART" id="SM00283">
    <property type="entry name" value="MA"/>
    <property type="match status" value="1"/>
</dbReference>
<dbReference type="GO" id="GO:0007165">
    <property type="term" value="P:signal transduction"/>
    <property type="evidence" value="ECO:0007669"/>
    <property type="project" value="UniProtKB-KW"/>
</dbReference>
<dbReference type="RefSeq" id="WP_084574324.1">
    <property type="nucleotide sequence ID" value="NZ_CP155572.1"/>
</dbReference>
<comment type="similarity">
    <text evidence="2">Belongs to the methyl-accepting chemotaxis (MCP) protein family.</text>
</comment>
<dbReference type="SUPFAM" id="SSF103190">
    <property type="entry name" value="Sensory domain-like"/>
    <property type="match status" value="1"/>
</dbReference>
<dbReference type="InterPro" id="IPR004089">
    <property type="entry name" value="MCPsignal_dom"/>
</dbReference>
<evidence type="ECO:0000259" key="4">
    <source>
        <dbReference type="PROSITE" id="PS50111"/>
    </source>
</evidence>
<evidence type="ECO:0000313" key="6">
    <source>
        <dbReference type="Proteomes" id="UP000192738"/>
    </source>
</evidence>
<dbReference type="Proteomes" id="UP000192738">
    <property type="component" value="Unassembled WGS sequence"/>
</dbReference>
<dbReference type="PANTHER" id="PTHR43531">
    <property type="entry name" value="PROTEIN ICFG"/>
    <property type="match status" value="1"/>
</dbReference>
<dbReference type="Pfam" id="PF00015">
    <property type="entry name" value="MCPsignal"/>
    <property type="match status" value="1"/>
</dbReference>
<gene>
    <name evidence="5" type="ORF">SAMN04488500_102340</name>
</gene>
<feature type="domain" description="Methyl-accepting transducer" evidence="4">
    <location>
        <begin position="97"/>
        <end position="280"/>
    </location>
</feature>
<keyword evidence="3" id="KW-0807">Transducer</keyword>
<dbReference type="SUPFAM" id="SSF58104">
    <property type="entry name" value="Methyl-accepting chemotaxis protein (MCP) signaling domain"/>
    <property type="match status" value="1"/>
</dbReference>
<reference evidence="5 6" key="1">
    <citation type="submission" date="2017-04" db="EMBL/GenBank/DDBJ databases">
        <authorList>
            <person name="Afonso C.L."/>
            <person name="Miller P.J."/>
            <person name="Scott M.A."/>
            <person name="Spackman E."/>
            <person name="Goraichik I."/>
            <person name="Dimitrov K.M."/>
            <person name="Suarez D.L."/>
            <person name="Swayne D.E."/>
        </authorList>
    </citation>
    <scope>NUCLEOTIDE SEQUENCE [LARGE SCALE GENOMIC DNA]</scope>
    <source>
        <strain evidence="5 6">DSM 5090</strain>
    </source>
</reference>
<name>A0A1W1Z047_9FIRM</name>
<dbReference type="STRING" id="112901.SAMN04488500_102340"/>
<dbReference type="InterPro" id="IPR051310">
    <property type="entry name" value="MCP_chemotaxis"/>
</dbReference>
<evidence type="ECO:0000256" key="3">
    <source>
        <dbReference type="PROSITE-ProRule" id="PRU00284"/>
    </source>
</evidence>
<dbReference type="AlphaFoldDB" id="A0A1W1Z047"/>
<sequence>MIVLDQLVSLVPVIRSLFMADTGISITDKEKIVYYQPGQNLDLKVVLGSPLSEDMITSQAMKKRCRVVKRMDASLWGMPFIALAVPITDEYGEVVGAISVQETVERQEALQQMASSLTDSITILASTTEEISAQSQEIAATCQSLSSQIEGSMARAKATDKVVGYIQEISSQTNLLGLNAAIEAARVGEQGRGFGVVAEEIRKLATSSAESVQKIRQILLDIQSDSSMISRQIGQIEAVVSDLAGAIAQIAAAVQQSATDANKLDILARQLDEEASTTPN</sequence>
<keyword evidence="6" id="KW-1185">Reference proteome</keyword>
<evidence type="ECO:0000256" key="1">
    <source>
        <dbReference type="ARBA" id="ARBA00022500"/>
    </source>
</evidence>
<evidence type="ECO:0000313" key="5">
    <source>
        <dbReference type="EMBL" id="SMC41809.1"/>
    </source>
</evidence>
<organism evidence="5 6">
    <name type="scientific">Sporomusa malonica</name>
    <dbReference type="NCBI Taxonomy" id="112901"/>
    <lineage>
        <taxon>Bacteria</taxon>
        <taxon>Bacillati</taxon>
        <taxon>Bacillota</taxon>
        <taxon>Negativicutes</taxon>
        <taxon>Selenomonadales</taxon>
        <taxon>Sporomusaceae</taxon>
        <taxon>Sporomusa</taxon>
    </lineage>
</organism>
<proteinExistence type="inferred from homology"/>
<dbReference type="PANTHER" id="PTHR43531:SF11">
    <property type="entry name" value="METHYL-ACCEPTING CHEMOTAXIS PROTEIN 3"/>
    <property type="match status" value="1"/>
</dbReference>
<dbReference type="GO" id="GO:0005886">
    <property type="term" value="C:plasma membrane"/>
    <property type="evidence" value="ECO:0007669"/>
    <property type="project" value="TreeGrafter"/>
</dbReference>
<dbReference type="EMBL" id="FWXI01000002">
    <property type="protein sequence ID" value="SMC41809.1"/>
    <property type="molecule type" value="Genomic_DNA"/>
</dbReference>
<dbReference type="PROSITE" id="PS50111">
    <property type="entry name" value="CHEMOTAXIS_TRANSDUC_2"/>
    <property type="match status" value="1"/>
</dbReference>